<protein>
    <submittedName>
        <fullName evidence="1">Uncharacterized protein</fullName>
    </submittedName>
</protein>
<proteinExistence type="predicted"/>
<dbReference type="EMBL" id="JACIGK010000002">
    <property type="protein sequence ID" value="MBB4264710.1"/>
    <property type="molecule type" value="Genomic_DNA"/>
</dbReference>
<sequence>MIVRMLLDGLLSLGRPTRPATMRVPWTTSTATTRNPRQDGHRVPAMAFRGRPDLMLVTGAMSAPAVIPPRALRGRHLSMGGHGAA</sequence>
<name>A0A7W6W876_9PROT</name>
<dbReference type="Proteomes" id="UP000554286">
    <property type="component" value="Unassembled WGS sequence"/>
</dbReference>
<comment type="caution">
    <text evidence="1">The sequence shown here is derived from an EMBL/GenBank/DDBJ whole genome shotgun (WGS) entry which is preliminary data.</text>
</comment>
<dbReference type="RefSeq" id="WP_184042351.1">
    <property type="nucleotide sequence ID" value="NZ_JACIGK010000002.1"/>
</dbReference>
<accession>A0A7W6W876</accession>
<evidence type="ECO:0000313" key="1">
    <source>
        <dbReference type="EMBL" id="MBB4264710.1"/>
    </source>
</evidence>
<dbReference type="AlphaFoldDB" id="A0A7W6W876"/>
<evidence type="ECO:0000313" key="2">
    <source>
        <dbReference type="Proteomes" id="UP000554286"/>
    </source>
</evidence>
<organism evidence="1 2">
    <name type="scientific">Roseospira visakhapatnamensis</name>
    <dbReference type="NCBI Taxonomy" id="390880"/>
    <lineage>
        <taxon>Bacteria</taxon>
        <taxon>Pseudomonadati</taxon>
        <taxon>Pseudomonadota</taxon>
        <taxon>Alphaproteobacteria</taxon>
        <taxon>Rhodospirillales</taxon>
        <taxon>Rhodospirillaceae</taxon>
        <taxon>Roseospira</taxon>
    </lineage>
</organism>
<gene>
    <name evidence="1" type="ORF">GGD89_000317</name>
</gene>
<reference evidence="1 2" key="1">
    <citation type="submission" date="2020-08" db="EMBL/GenBank/DDBJ databases">
        <title>Genome sequencing of Purple Non-Sulfur Bacteria from various extreme environments.</title>
        <authorList>
            <person name="Mayer M."/>
        </authorList>
    </citation>
    <scope>NUCLEOTIDE SEQUENCE [LARGE SCALE GENOMIC DNA]</scope>
    <source>
        <strain evidence="1 2">JA131</strain>
    </source>
</reference>
<keyword evidence="2" id="KW-1185">Reference proteome</keyword>